<dbReference type="InterPro" id="IPR036071">
    <property type="entry name" value="AMMECR1_dom_sf"/>
</dbReference>
<dbReference type="InterPro" id="IPR027623">
    <property type="entry name" value="AmmeMemoSam_A"/>
</dbReference>
<dbReference type="AlphaFoldDB" id="A0A8T4L9K2"/>
<dbReference type="NCBIfam" id="TIGR00296">
    <property type="entry name" value="TIGR00296 family protein"/>
    <property type="match status" value="1"/>
</dbReference>
<dbReference type="Proteomes" id="UP000675968">
    <property type="component" value="Unassembled WGS sequence"/>
</dbReference>
<dbReference type="InterPro" id="IPR023473">
    <property type="entry name" value="AMMECR1"/>
</dbReference>
<accession>A0A8T4L9K2</accession>
<dbReference type="EMBL" id="JAGVWC010000015">
    <property type="protein sequence ID" value="MBS3062229.1"/>
    <property type="molecule type" value="Genomic_DNA"/>
</dbReference>
<dbReference type="Gene3D" id="3.30.700.20">
    <property type="entry name" value="Hypothetical protein ph0010, domain 1"/>
    <property type="match status" value="1"/>
</dbReference>
<evidence type="ECO:0000259" key="1">
    <source>
        <dbReference type="PROSITE" id="PS51112"/>
    </source>
</evidence>
<dbReference type="PANTHER" id="PTHR13016:SF0">
    <property type="entry name" value="AMME SYNDROME CANDIDATE GENE 1 PROTEIN"/>
    <property type="match status" value="1"/>
</dbReference>
<dbReference type="Pfam" id="PF01871">
    <property type="entry name" value="AMMECR1"/>
    <property type="match status" value="1"/>
</dbReference>
<name>A0A8T4L9K2_9ARCH</name>
<dbReference type="SUPFAM" id="SSF143447">
    <property type="entry name" value="AMMECR1-like"/>
    <property type="match status" value="1"/>
</dbReference>
<gene>
    <name evidence="2" type="primary">amrA</name>
    <name evidence="2" type="ORF">J4215_06630</name>
</gene>
<comment type="caution">
    <text evidence="2">The sequence shown here is derived from an EMBL/GenBank/DDBJ whole genome shotgun (WGS) entry which is preliminary data.</text>
</comment>
<protein>
    <submittedName>
        <fullName evidence="2">AmmeMemoRadiSam system protein A</fullName>
    </submittedName>
</protein>
<dbReference type="Gene3D" id="3.30.1490.150">
    <property type="entry name" value="Hypothetical protein ph0010, domain 2"/>
    <property type="match status" value="1"/>
</dbReference>
<feature type="domain" description="AMMECR1" evidence="1">
    <location>
        <begin position="5"/>
        <end position="185"/>
    </location>
</feature>
<dbReference type="InterPro" id="IPR002733">
    <property type="entry name" value="AMMECR1_domain"/>
</dbReference>
<dbReference type="InterPro" id="IPR027485">
    <property type="entry name" value="AMMECR1_N"/>
</dbReference>
<evidence type="ECO:0000313" key="2">
    <source>
        <dbReference type="EMBL" id="MBS3062229.1"/>
    </source>
</evidence>
<organism evidence="2 3">
    <name type="scientific">Candidatus Iainarchaeum sp</name>
    <dbReference type="NCBI Taxonomy" id="3101447"/>
    <lineage>
        <taxon>Archaea</taxon>
        <taxon>Candidatus Iainarchaeota</taxon>
        <taxon>Candidatus Iainarchaeia</taxon>
        <taxon>Candidatus Iainarchaeales</taxon>
        <taxon>Candidatus Iainarchaeaceae</taxon>
        <taxon>Candidatus Iainarchaeum</taxon>
    </lineage>
</organism>
<evidence type="ECO:0000313" key="3">
    <source>
        <dbReference type="Proteomes" id="UP000675968"/>
    </source>
</evidence>
<reference evidence="2" key="1">
    <citation type="submission" date="2021-03" db="EMBL/GenBank/DDBJ databases">
        <authorList>
            <person name="Jaffe A."/>
        </authorList>
    </citation>
    <scope>NUCLEOTIDE SEQUENCE</scope>
    <source>
        <strain evidence="2">RIFCSPLOWO2_01_FULL_AR10_48_17</strain>
    </source>
</reference>
<dbReference type="PROSITE" id="PS51112">
    <property type="entry name" value="AMMECR1"/>
    <property type="match status" value="1"/>
</dbReference>
<dbReference type="PANTHER" id="PTHR13016">
    <property type="entry name" value="AMMECR1 HOMOLOG"/>
    <property type="match status" value="1"/>
</dbReference>
<dbReference type="NCBIfam" id="TIGR04335">
    <property type="entry name" value="AmmeMemoSam_A"/>
    <property type="match status" value="1"/>
</dbReference>
<proteinExistence type="predicted"/>
<reference evidence="2" key="2">
    <citation type="submission" date="2021-05" db="EMBL/GenBank/DDBJ databases">
        <title>Protein family content uncovers lineage relationships and bacterial pathway maintenance mechanisms in DPANN archaea.</title>
        <authorList>
            <person name="Castelle C.J."/>
            <person name="Meheust R."/>
            <person name="Jaffe A.L."/>
            <person name="Seitz K."/>
            <person name="Gong X."/>
            <person name="Baker B.J."/>
            <person name="Banfield J.F."/>
        </authorList>
    </citation>
    <scope>NUCLEOTIDE SEQUENCE</scope>
    <source>
        <strain evidence="2">RIFCSPLOWO2_01_FULL_AR10_48_17</strain>
    </source>
</reference>
<sequence>MIALEHRELLLTLARNSIQEFLEPVSMPFETKIPTELYAKSGVFVTLTKNKQLRGCIGSLGPSRTIWNQVKQNALLAAFSDSRFSPVEPDEVPLLKIQISVLSPPKPFFFYTVQELLHKLENEKPGVILSKDAFSATFLPSVWKEIQTSEEFLSELCQKAGLGKNEWKQPGLKIQLYFSESFEEK</sequence>